<dbReference type="PIRSF" id="PIRSF000103">
    <property type="entry name" value="HIBADH"/>
    <property type="match status" value="1"/>
</dbReference>
<comment type="similarity">
    <text evidence="1">Belongs to the HIBADH-related family.</text>
</comment>
<evidence type="ECO:0000256" key="3">
    <source>
        <dbReference type="SAM" id="MobiDB-lite"/>
    </source>
</evidence>
<feature type="domain" description="NADPH-dependent reductive aminase-like C-terminal" evidence="5">
    <location>
        <begin position="189"/>
        <end position="314"/>
    </location>
</feature>
<dbReference type="InterPro" id="IPR036291">
    <property type="entry name" value="NAD(P)-bd_dom_sf"/>
</dbReference>
<dbReference type="PANTHER" id="PTHR43580:SF2">
    <property type="entry name" value="CYTOKINE-LIKE NUCLEAR FACTOR N-PAC"/>
    <property type="match status" value="1"/>
</dbReference>
<keyword evidence="2 6" id="KW-0560">Oxidoreductase</keyword>
<feature type="domain" description="6-phosphogluconate dehydrogenase NADP-binding" evidence="4">
    <location>
        <begin position="36"/>
        <end position="160"/>
    </location>
</feature>
<reference evidence="7" key="1">
    <citation type="journal article" date="2019" name="Int. J. Syst. Evol. Microbiol.">
        <title>The Global Catalogue of Microorganisms (GCM) 10K type strain sequencing project: providing services to taxonomists for standard genome sequencing and annotation.</title>
        <authorList>
            <consortium name="The Broad Institute Genomics Platform"/>
            <consortium name="The Broad Institute Genome Sequencing Center for Infectious Disease"/>
            <person name="Wu L."/>
            <person name="Ma J."/>
        </authorList>
    </citation>
    <scope>NUCLEOTIDE SEQUENCE [LARGE SCALE GENOMIC DNA]</scope>
    <source>
        <strain evidence="7">IBRC-M 10908</strain>
    </source>
</reference>
<sequence>MRSLAARAVAASTGKRHHGSRTDRSFSQGRTTMTTVSVIGLGRLGSAIAERLIEKGHTTTVWNRSTAKAEPLAAAGATVAGDVAEALEASSTAFLVLSDLPAADELLASASVDLGGKTIVNVATSRPDQSRALGERLSERGAAFVDAAVFGVPQTVGTDENLLVYSGEASEGVRGALDDLGDARHLGEDVGLAAAHDMAVLAAMYGLLGGLFQAAAMMRAEGVEFGGFSEQFMTPWLRSIMDLAPALASEIDSGEYSVTFSDLSTNRSGLEDVIATAEVQKVDPSLLAPLRRVFADQVADGHGDKSFTRAVEGLVRPVPSTSGPAAT</sequence>
<dbReference type="PANTHER" id="PTHR43580">
    <property type="entry name" value="OXIDOREDUCTASE GLYR1-RELATED"/>
    <property type="match status" value="1"/>
</dbReference>
<feature type="region of interest" description="Disordered" evidence="3">
    <location>
        <begin position="8"/>
        <end position="28"/>
    </location>
</feature>
<evidence type="ECO:0000256" key="2">
    <source>
        <dbReference type="ARBA" id="ARBA00023002"/>
    </source>
</evidence>
<evidence type="ECO:0000313" key="7">
    <source>
        <dbReference type="Proteomes" id="UP001595823"/>
    </source>
</evidence>
<evidence type="ECO:0000313" key="6">
    <source>
        <dbReference type="EMBL" id="MFC4334780.1"/>
    </source>
</evidence>
<dbReference type="Gene3D" id="3.40.50.720">
    <property type="entry name" value="NAD(P)-binding Rossmann-like Domain"/>
    <property type="match status" value="1"/>
</dbReference>
<evidence type="ECO:0000256" key="1">
    <source>
        <dbReference type="ARBA" id="ARBA00009080"/>
    </source>
</evidence>
<dbReference type="Gene3D" id="1.10.1040.10">
    <property type="entry name" value="N-(1-d-carboxylethyl)-l-norvaline Dehydrogenase, domain 2"/>
    <property type="match status" value="1"/>
</dbReference>
<dbReference type="RefSeq" id="WP_380618810.1">
    <property type="nucleotide sequence ID" value="NZ_JBHSDK010000009.1"/>
</dbReference>
<dbReference type="SUPFAM" id="SSF51735">
    <property type="entry name" value="NAD(P)-binding Rossmann-fold domains"/>
    <property type="match status" value="1"/>
</dbReference>
<proteinExistence type="inferred from homology"/>
<dbReference type="InterPro" id="IPR015815">
    <property type="entry name" value="HIBADH-related"/>
</dbReference>
<dbReference type="GO" id="GO:0016491">
    <property type="term" value="F:oxidoreductase activity"/>
    <property type="evidence" value="ECO:0007669"/>
    <property type="project" value="UniProtKB-KW"/>
</dbReference>
<name>A0ABV8TW20_9ACTN</name>
<protein>
    <submittedName>
        <fullName evidence="6">NAD(P)-dependent oxidoreductase</fullName>
        <ecNumber evidence="6">1.1.-.-</ecNumber>
    </submittedName>
</protein>
<dbReference type="Pfam" id="PF03446">
    <property type="entry name" value="NAD_binding_2"/>
    <property type="match status" value="1"/>
</dbReference>
<evidence type="ECO:0000259" key="4">
    <source>
        <dbReference type="Pfam" id="PF03446"/>
    </source>
</evidence>
<evidence type="ECO:0000259" key="5">
    <source>
        <dbReference type="Pfam" id="PF21761"/>
    </source>
</evidence>
<dbReference type="EC" id="1.1.-.-" evidence="6"/>
<dbReference type="InterPro" id="IPR051265">
    <property type="entry name" value="HIBADH-related_NP60_sf"/>
</dbReference>
<dbReference type="InterPro" id="IPR048666">
    <property type="entry name" value="RedAm-like_C"/>
</dbReference>
<dbReference type="InterPro" id="IPR013328">
    <property type="entry name" value="6PGD_dom2"/>
</dbReference>
<keyword evidence="7" id="KW-1185">Reference proteome</keyword>
<organism evidence="6 7">
    <name type="scientific">Salininema proteolyticum</name>
    <dbReference type="NCBI Taxonomy" id="1607685"/>
    <lineage>
        <taxon>Bacteria</taxon>
        <taxon>Bacillati</taxon>
        <taxon>Actinomycetota</taxon>
        <taxon>Actinomycetes</taxon>
        <taxon>Glycomycetales</taxon>
        <taxon>Glycomycetaceae</taxon>
        <taxon>Salininema</taxon>
    </lineage>
</organism>
<accession>A0ABV8TW20</accession>
<dbReference type="InterPro" id="IPR006115">
    <property type="entry name" value="6PGDH_NADP-bd"/>
</dbReference>
<dbReference type="EMBL" id="JBHSDK010000009">
    <property type="protein sequence ID" value="MFC4334780.1"/>
    <property type="molecule type" value="Genomic_DNA"/>
</dbReference>
<comment type="caution">
    <text evidence="6">The sequence shown here is derived from an EMBL/GenBank/DDBJ whole genome shotgun (WGS) entry which is preliminary data.</text>
</comment>
<gene>
    <name evidence="6" type="ORF">ACFPET_06175</name>
</gene>
<dbReference type="Proteomes" id="UP001595823">
    <property type="component" value="Unassembled WGS sequence"/>
</dbReference>
<dbReference type="Pfam" id="PF21761">
    <property type="entry name" value="RedAm-like_C"/>
    <property type="match status" value="1"/>
</dbReference>